<organism evidence="1 2">
    <name type="scientific">Paenibacillus spiritus</name>
    <dbReference type="NCBI Taxonomy" id="2496557"/>
    <lineage>
        <taxon>Bacteria</taxon>
        <taxon>Bacillati</taxon>
        <taxon>Bacillota</taxon>
        <taxon>Bacilli</taxon>
        <taxon>Bacillales</taxon>
        <taxon>Paenibacillaceae</taxon>
        <taxon>Paenibacillus</taxon>
    </lineage>
</organism>
<gene>
    <name evidence="1" type="ORF">F4V43_10695</name>
</gene>
<sequence>MSEPQSRPYPVAVLLESVRDGQRSVIRASGEAVERGTQLYVRFEEKSEGPRGESLSVRTTIKAGQGELKLIRHGAVESKQTFREGASQPGFYRSPYTQFNLSTETGQLEMVRSGRSLQASWTYELYVYGEASGSFAISLDIQEEPK</sequence>
<evidence type="ECO:0000313" key="2">
    <source>
        <dbReference type="Proteomes" id="UP000367750"/>
    </source>
</evidence>
<reference evidence="1 2" key="1">
    <citation type="submission" date="2019-09" db="EMBL/GenBank/DDBJ databases">
        <title>Bacillus ochoae sp. nov., Paenibacillus whitsoniae sp. nov., Paenibacillus spiritus sp. nov. Isolated from the Mars Exploration Rover during spacecraft assembly.</title>
        <authorList>
            <person name="Seuylemezian A."/>
            <person name="Vaishampayan P."/>
        </authorList>
    </citation>
    <scope>NUCLEOTIDE SEQUENCE [LARGE SCALE GENOMIC DNA]</scope>
    <source>
        <strain evidence="1 2">MER_111</strain>
    </source>
</reference>
<dbReference type="Gene3D" id="2.40.128.20">
    <property type="match status" value="1"/>
</dbReference>
<comment type="caution">
    <text evidence="1">The sequence shown here is derived from an EMBL/GenBank/DDBJ whole genome shotgun (WGS) entry which is preliminary data.</text>
</comment>
<dbReference type="Pfam" id="PF09148">
    <property type="entry name" value="DUF1934"/>
    <property type="match status" value="1"/>
</dbReference>
<proteinExistence type="predicted"/>
<keyword evidence="2" id="KW-1185">Reference proteome</keyword>
<dbReference type="Proteomes" id="UP000367750">
    <property type="component" value="Unassembled WGS sequence"/>
</dbReference>
<protein>
    <submittedName>
        <fullName evidence="1">DUF1934 domain-containing protein</fullName>
    </submittedName>
</protein>
<dbReference type="InterPro" id="IPR012674">
    <property type="entry name" value="Calycin"/>
</dbReference>
<dbReference type="EMBL" id="VYKK01000014">
    <property type="protein sequence ID" value="KAA9004641.1"/>
    <property type="molecule type" value="Genomic_DNA"/>
</dbReference>
<evidence type="ECO:0000313" key="1">
    <source>
        <dbReference type="EMBL" id="KAA9004641.1"/>
    </source>
</evidence>
<dbReference type="InterPro" id="IPR015231">
    <property type="entry name" value="DUF1934"/>
</dbReference>
<dbReference type="RefSeq" id="WP_150458237.1">
    <property type="nucleotide sequence ID" value="NZ_VYKK01000014.1"/>
</dbReference>
<dbReference type="AlphaFoldDB" id="A0A5J5G9K1"/>
<name>A0A5J5G9K1_9BACL</name>
<accession>A0A5J5G9K1</accession>
<dbReference type="OrthoDB" id="2641675at2"/>
<dbReference type="SUPFAM" id="SSF50814">
    <property type="entry name" value="Lipocalins"/>
    <property type="match status" value="1"/>
</dbReference>